<proteinExistence type="predicted"/>
<accession>A0ABD1Z801</accession>
<name>A0ABD1Z801_9MARC</name>
<reference evidence="2 3" key="1">
    <citation type="submission" date="2024-09" db="EMBL/GenBank/DDBJ databases">
        <title>Chromosome-scale assembly of Riccia fluitans.</title>
        <authorList>
            <person name="Paukszto L."/>
            <person name="Sawicki J."/>
            <person name="Karawczyk K."/>
            <person name="Piernik-Szablinska J."/>
            <person name="Szczecinska M."/>
            <person name="Mazdziarz M."/>
        </authorList>
    </citation>
    <scope>NUCLEOTIDE SEQUENCE [LARGE SCALE GENOMIC DNA]</scope>
    <source>
        <strain evidence="2">Rf_01</strain>
        <tissue evidence="2">Aerial parts of the thallus</tissue>
    </source>
</reference>
<comment type="caution">
    <text evidence="2">The sequence shown here is derived from an EMBL/GenBank/DDBJ whole genome shotgun (WGS) entry which is preliminary data.</text>
</comment>
<dbReference type="EMBL" id="JBHFFA010000002">
    <property type="protein sequence ID" value="KAL2643786.1"/>
    <property type="molecule type" value="Genomic_DNA"/>
</dbReference>
<evidence type="ECO:0000313" key="3">
    <source>
        <dbReference type="Proteomes" id="UP001605036"/>
    </source>
</evidence>
<dbReference type="AlphaFoldDB" id="A0ABD1Z801"/>
<sequence length="230" mass="26401">MDDVKDFKDPGLIEQQFWITRTQMVNKGLSASFLFKAFQNIDSNVTSTGSYELFIPLVEWEIDKGDRKQKRSGIETPLIPISRVKGKQQGELVIKENALSKEKLARSNRLARDAKGLEFPSPYTGLSGNLFKLIQGLDDDKQRLVWKGLSSGFIILKKPQYLEVFKTLELATVYDFNGKQWLEEMVVHLPEKPSKVREDDEEMEDDDELMIKKPRKDDHAKEQLPSVILA</sequence>
<keyword evidence="3" id="KW-1185">Reference proteome</keyword>
<feature type="compositionally biased region" description="Acidic residues" evidence="1">
    <location>
        <begin position="199"/>
        <end position="208"/>
    </location>
</feature>
<organism evidence="2 3">
    <name type="scientific">Riccia fluitans</name>
    <dbReference type="NCBI Taxonomy" id="41844"/>
    <lineage>
        <taxon>Eukaryota</taxon>
        <taxon>Viridiplantae</taxon>
        <taxon>Streptophyta</taxon>
        <taxon>Embryophyta</taxon>
        <taxon>Marchantiophyta</taxon>
        <taxon>Marchantiopsida</taxon>
        <taxon>Marchantiidae</taxon>
        <taxon>Marchantiales</taxon>
        <taxon>Ricciaceae</taxon>
        <taxon>Riccia</taxon>
    </lineage>
</organism>
<evidence type="ECO:0000256" key="1">
    <source>
        <dbReference type="SAM" id="MobiDB-lite"/>
    </source>
</evidence>
<protein>
    <submittedName>
        <fullName evidence="2">Uncharacterized protein</fullName>
    </submittedName>
</protein>
<evidence type="ECO:0000313" key="2">
    <source>
        <dbReference type="EMBL" id="KAL2643786.1"/>
    </source>
</evidence>
<dbReference type="Proteomes" id="UP001605036">
    <property type="component" value="Unassembled WGS sequence"/>
</dbReference>
<feature type="region of interest" description="Disordered" evidence="1">
    <location>
        <begin position="193"/>
        <end position="230"/>
    </location>
</feature>
<gene>
    <name evidence="2" type="ORF">R1flu_011373</name>
</gene>
<feature type="compositionally biased region" description="Basic and acidic residues" evidence="1">
    <location>
        <begin position="209"/>
        <end position="222"/>
    </location>
</feature>